<evidence type="ECO:0000256" key="1">
    <source>
        <dbReference type="ARBA" id="ARBA00004651"/>
    </source>
</evidence>
<dbReference type="InterPro" id="IPR017871">
    <property type="entry name" value="ABC_transporter-like_CS"/>
</dbReference>
<dbReference type="Pfam" id="PF00005">
    <property type="entry name" value="ABC_tran"/>
    <property type="match status" value="1"/>
</dbReference>
<name>A0A149Q5H1_9PROT</name>
<dbReference type="CDD" id="cd03228">
    <property type="entry name" value="ABCC_MRP_Like"/>
    <property type="match status" value="1"/>
</dbReference>
<dbReference type="PANTHER" id="PTHR24221:SF654">
    <property type="entry name" value="ATP-BINDING CASSETTE SUB-FAMILY B MEMBER 6"/>
    <property type="match status" value="1"/>
</dbReference>
<dbReference type="InterPro" id="IPR014223">
    <property type="entry name" value="ABC_CydC/D"/>
</dbReference>
<keyword evidence="2 7" id="KW-0812">Transmembrane</keyword>
<feature type="transmembrane region" description="Helical" evidence="7">
    <location>
        <begin position="167"/>
        <end position="189"/>
    </location>
</feature>
<evidence type="ECO:0000313" key="10">
    <source>
        <dbReference type="EMBL" id="KXU92588.1"/>
    </source>
</evidence>
<keyword evidence="5 7" id="KW-1133">Transmembrane helix</keyword>
<dbReference type="Gene3D" id="3.40.50.300">
    <property type="entry name" value="P-loop containing nucleotide triphosphate hydrolases"/>
    <property type="match status" value="1"/>
</dbReference>
<dbReference type="GO" id="GO:0005886">
    <property type="term" value="C:plasma membrane"/>
    <property type="evidence" value="ECO:0007669"/>
    <property type="project" value="UniProtKB-SubCell"/>
</dbReference>
<dbReference type="InterPro" id="IPR027417">
    <property type="entry name" value="P-loop_NTPase"/>
</dbReference>
<keyword evidence="6 7" id="KW-0472">Membrane</keyword>
<dbReference type="RefSeq" id="WP_062250529.1">
    <property type="nucleotide sequence ID" value="NZ_LHZA01000153.1"/>
</dbReference>
<dbReference type="PROSITE" id="PS00211">
    <property type="entry name" value="ABC_TRANSPORTER_1"/>
    <property type="match status" value="1"/>
</dbReference>
<evidence type="ECO:0000256" key="6">
    <source>
        <dbReference type="ARBA" id="ARBA00023136"/>
    </source>
</evidence>
<dbReference type="GO" id="GO:0045454">
    <property type="term" value="P:cell redox homeostasis"/>
    <property type="evidence" value="ECO:0007669"/>
    <property type="project" value="InterPro"/>
</dbReference>
<dbReference type="SUPFAM" id="SSF90123">
    <property type="entry name" value="ABC transporter transmembrane region"/>
    <property type="match status" value="1"/>
</dbReference>
<dbReference type="Pfam" id="PF00664">
    <property type="entry name" value="ABC_membrane"/>
    <property type="match status" value="1"/>
</dbReference>
<keyword evidence="3" id="KW-0547">Nucleotide-binding</keyword>
<organism evidence="10 11">
    <name type="scientific">Acetobacter cerevisiae</name>
    <dbReference type="NCBI Taxonomy" id="178900"/>
    <lineage>
        <taxon>Bacteria</taxon>
        <taxon>Pseudomonadati</taxon>
        <taxon>Pseudomonadota</taxon>
        <taxon>Alphaproteobacteria</taxon>
        <taxon>Acetobacterales</taxon>
        <taxon>Acetobacteraceae</taxon>
        <taxon>Acetobacter</taxon>
    </lineage>
</organism>
<dbReference type="Gene3D" id="1.20.1560.10">
    <property type="entry name" value="ABC transporter type 1, transmembrane domain"/>
    <property type="match status" value="1"/>
</dbReference>
<dbReference type="GO" id="GO:0034775">
    <property type="term" value="P:glutathione transmembrane transport"/>
    <property type="evidence" value="ECO:0007669"/>
    <property type="project" value="InterPro"/>
</dbReference>
<keyword evidence="4 10" id="KW-0067">ATP-binding</keyword>
<dbReference type="Proteomes" id="UP000075473">
    <property type="component" value="Unassembled WGS sequence"/>
</dbReference>
<evidence type="ECO:0000256" key="4">
    <source>
        <dbReference type="ARBA" id="ARBA00022840"/>
    </source>
</evidence>
<comment type="subcellular location">
    <subcellularLocation>
        <location evidence="1">Cell membrane</location>
        <topology evidence="1">Multi-pass membrane protein</topology>
    </subcellularLocation>
</comment>
<protein>
    <submittedName>
        <fullName evidence="10">ATP-binding protein</fullName>
    </submittedName>
</protein>
<dbReference type="InterPro" id="IPR003439">
    <property type="entry name" value="ABC_transporter-like_ATP-bd"/>
</dbReference>
<evidence type="ECO:0000313" key="11">
    <source>
        <dbReference type="Proteomes" id="UP000075473"/>
    </source>
</evidence>
<dbReference type="SUPFAM" id="SSF52540">
    <property type="entry name" value="P-loop containing nucleoside triphosphate hydrolases"/>
    <property type="match status" value="1"/>
</dbReference>
<dbReference type="InterPro" id="IPR036640">
    <property type="entry name" value="ABC1_TM_sf"/>
</dbReference>
<dbReference type="GO" id="GO:0034040">
    <property type="term" value="F:ATPase-coupled lipid transmembrane transporter activity"/>
    <property type="evidence" value="ECO:0007669"/>
    <property type="project" value="TreeGrafter"/>
</dbReference>
<dbReference type="PROSITE" id="PS50893">
    <property type="entry name" value="ABC_TRANSPORTER_2"/>
    <property type="match status" value="1"/>
</dbReference>
<dbReference type="EMBL" id="LHZA01000153">
    <property type="protein sequence ID" value="KXU92588.1"/>
    <property type="molecule type" value="Genomic_DNA"/>
</dbReference>
<accession>A0A149Q5H1</accession>
<feature type="domain" description="ABC transporter" evidence="8">
    <location>
        <begin position="345"/>
        <end position="562"/>
    </location>
</feature>
<dbReference type="InterPro" id="IPR003593">
    <property type="entry name" value="AAA+_ATPase"/>
</dbReference>
<sequence length="563" mass="60395">MNLLTVSGLFTRALCWPVFFGLALACVAALANFGLLFLSGWLLAGAACAGAAGLAAQQAFNMILPATGVRFFATLRIATRYLERLVTHDASLRLTGRLRVWVYTKLAPQAPAGLTDKRGGDLLSRFVSDTDRVGQSYTETFIPFARAILCGLAFALISGFFLKSAGLILALGLLVCTLPVPMSVGLLSAPCLRALTTQRGTFQAELADTLAGLGEYLTLGASEARIETLDSHQKTLQATERHLAALESGARSLMTFIGLLTTLYVVMLAVRAFHLGALSAPKIPMLALGCLAAFDVTQPLPAACQAFTRARIAAERLQTSCNAAPCVPAPTAPAPALHHPLDLIVRDISLRYPNTQHRVLEHASFTIRQGERVALVGASGIGKSSLISLLSRFYPYQGGEITLGGQDLRHFSTEDLAKTISVAAQDFHLFNGTIRDTLQLANPNADDTQMAEVLRTVQLEDFVQHAPHGLDTLIGDEGLALSGGQARRLVLAQALLRNTPWLILDEPTEGLDQKTEYALMHGLISARPDATILCITHRRTLIPFMDRTLTLAGGQICPAEEVP</sequence>
<feature type="transmembrane region" description="Helical" evidence="7">
    <location>
        <begin position="141"/>
        <end position="161"/>
    </location>
</feature>
<evidence type="ECO:0000259" key="8">
    <source>
        <dbReference type="PROSITE" id="PS50893"/>
    </source>
</evidence>
<dbReference type="GO" id="GO:0140359">
    <property type="term" value="F:ABC-type transporter activity"/>
    <property type="evidence" value="ECO:0007669"/>
    <property type="project" value="InterPro"/>
</dbReference>
<dbReference type="GO" id="GO:0016887">
    <property type="term" value="F:ATP hydrolysis activity"/>
    <property type="evidence" value="ECO:0007669"/>
    <property type="project" value="InterPro"/>
</dbReference>
<evidence type="ECO:0000259" key="9">
    <source>
        <dbReference type="PROSITE" id="PS50929"/>
    </source>
</evidence>
<dbReference type="AlphaFoldDB" id="A0A149Q5H1"/>
<dbReference type="PATRIC" id="fig|178900.5.peg.970"/>
<dbReference type="SMART" id="SM00382">
    <property type="entry name" value="AAA"/>
    <property type="match status" value="1"/>
</dbReference>
<reference evidence="10 11" key="1">
    <citation type="submission" date="2015-06" db="EMBL/GenBank/DDBJ databases">
        <title>Improved classification and identification of acetic acid bacteria using matrix-assisted laser desorption/ionization time-of-flight mass spectrometry; Gluconobacter nephelii and Gluconobacter uchimurae are later heterotypic synonyms of Gluconobacter japonicus and Gluconobacter oxydans, respectively.</title>
        <authorList>
            <person name="Li L."/>
            <person name="Cleenwerck I."/>
            <person name="De Vuyst L."/>
            <person name="Vandamme P."/>
        </authorList>
    </citation>
    <scope>NUCLEOTIDE SEQUENCE [LARGE SCALE GENOMIC DNA]</scope>
    <source>
        <strain evidence="10 11">LMG 1625</strain>
    </source>
</reference>
<evidence type="ECO:0000256" key="7">
    <source>
        <dbReference type="SAM" id="Phobius"/>
    </source>
</evidence>
<evidence type="ECO:0000256" key="2">
    <source>
        <dbReference type="ARBA" id="ARBA00022692"/>
    </source>
</evidence>
<dbReference type="InterPro" id="IPR011527">
    <property type="entry name" value="ABC1_TM_dom"/>
</dbReference>
<dbReference type="PROSITE" id="PS50929">
    <property type="entry name" value="ABC_TM1F"/>
    <property type="match status" value="1"/>
</dbReference>
<feature type="domain" description="ABC transmembrane type-1" evidence="9">
    <location>
        <begin position="19"/>
        <end position="280"/>
    </location>
</feature>
<evidence type="ECO:0000256" key="5">
    <source>
        <dbReference type="ARBA" id="ARBA00022989"/>
    </source>
</evidence>
<feature type="transmembrane region" description="Helical" evidence="7">
    <location>
        <begin position="253"/>
        <end position="273"/>
    </location>
</feature>
<proteinExistence type="predicted"/>
<dbReference type="NCBIfam" id="TIGR02868">
    <property type="entry name" value="CydC"/>
    <property type="match status" value="1"/>
</dbReference>
<dbReference type="GO" id="GO:0005524">
    <property type="term" value="F:ATP binding"/>
    <property type="evidence" value="ECO:0007669"/>
    <property type="project" value="UniProtKB-KW"/>
</dbReference>
<gene>
    <name evidence="10" type="ORF">AD928_11035</name>
</gene>
<dbReference type="InterPro" id="IPR039421">
    <property type="entry name" value="Type_1_exporter"/>
</dbReference>
<evidence type="ECO:0000256" key="3">
    <source>
        <dbReference type="ARBA" id="ARBA00022741"/>
    </source>
</evidence>
<dbReference type="PANTHER" id="PTHR24221">
    <property type="entry name" value="ATP-BINDING CASSETTE SUB-FAMILY B"/>
    <property type="match status" value="1"/>
</dbReference>
<comment type="caution">
    <text evidence="10">The sequence shown here is derived from an EMBL/GenBank/DDBJ whole genome shotgun (WGS) entry which is preliminary data.</text>
</comment>